<name>A0A5C6D0J7_9BACT</name>
<accession>A0A5C6D0J7</accession>
<keyword evidence="3" id="KW-1185">Reference proteome</keyword>
<proteinExistence type="predicted"/>
<feature type="domain" description="DUF8091" evidence="1">
    <location>
        <begin position="3"/>
        <end position="159"/>
    </location>
</feature>
<dbReference type="OrthoDB" id="287760at2"/>
<evidence type="ECO:0000313" key="3">
    <source>
        <dbReference type="Proteomes" id="UP000318437"/>
    </source>
</evidence>
<comment type="caution">
    <text evidence="2">The sequence shown here is derived from an EMBL/GenBank/DDBJ whole genome shotgun (WGS) entry which is preliminary data.</text>
</comment>
<dbReference type="AlphaFoldDB" id="A0A5C6D0J7"/>
<evidence type="ECO:0000259" key="1">
    <source>
        <dbReference type="Pfam" id="PF26351"/>
    </source>
</evidence>
<protein>
    <recommendedName>
        <fullName evidence="1">DUF8091 domain-containing protein</fullName>
    </recommendedName>
</protein>
<organism evidence="2 3">
    <name type="scientific">Bythopirellula polymerisocia</name>
    <dbReference type="NCBI Taxonomy" id="2528003"/>
    <lineage>
        <taxon>Bacteria</taxon>
        <taxon>Pseudomonadati</taxon>
        <taxon>Planctomycetota</taxon>
        <taxon>Planctomycetia</taxon>
        <taxon>Pirellulales</taxon>
        <taxon>Lacipirellulaceae</taxon>
        <taxon>Bythopirellula</taxon>
    </lineage>
</organism>
<evidence type="ECO:0000313" key="2">
    <source>
        <dbReference type="EMBL" id="TWU30422.1"/>
    </source>
</evidence>
<dbReference type="RefSeq" id="WP_146448649.1">
    <property type="nucleotide sequence ID" value="NZ_SJPS01000001.1"/>
</dbReference>
<dbReference type="Pfam" id="PF26351">
    <property type="entry name" value="DUF8091"/>
    <property type="match status" value="1"/>
</dbReference>
<dbReference type="InterPro" id="IPR058404">
    <property type="entry name" value="DUF8091"/>
</dbReference>
<dbReference type="Proteomes" id="UP000318437">
    <property type="component" value="Unassembled WGS sequence"/>
</dbReference>
<gene>
    <name evidence="2" type="ORF">Pla144_12080</name>
</gene>
<sequence length="224" mass="25770">METSLHRQLKEHYAGDASLQEVACAGYRIDAIRRGRLFEIQHGSLAAIRDKITALLVEHKVTVVKPIIATKQLINHAKKNGPEISRRLSPKRGKLLDLFDELVYFTRVFPHKRLTLEVALVEVEELRYPGHGRRRRRRERDFQIADQRLLGIVETHKFRTLADLRRLLPSSLPTTFHTGHLSKAMQISRSDAQRIAYCLRETGGIRMVGKEGNAILYRHSRRAA</sequence>
<reference evidence="2 3" key="1">
    <citation type="submission" date="2019-02" db="EMBL/GenBank/DDBJ databases">
        <title>Deep-cultivation of Planctomycetes and their phenomic and genomic characterization uncovers novel biology.</title>
        <authorList>
            <person name="Wiegand S."/>
            <person name="Jogler M."/>
            <person name="Boedeker C."/>
            <person name="Pinto D."/>
            <person name="Vollmers J."/>
            <person name="Rivas-Marin E."/>
            <person name="Kohn T."/>
            <person name="Peeters S.H."/>
            <person name="Heuer A."/>
            <person name="Rast P."/>
            <person name="Oberbeckmann S."/>
            <person name="Bunk B."/>
            <person name="Jeske O."/>
            <person name="Meyerdierks A."/>
            <person name="Storesund J.E."/>
            <person name="Kallscheuer N."/>
            <person name="Luecker S."/>
            <person name="Lage O.M."/>
            <person name="Pohl T."/>
            <person name="Merkel B.J."/>
            <person name="Hornburger P."/>
            <person name="Mueller R.-W."/>
            <person name="Bruemmer F."/>
            <person name="Labrenz M."/>
            <person name="Spormann A.M."/>
            <person name="Op Den Camp H."/>
            <person name="Overmann J."/>
            <person name="Amann R."/>
            <person name="Jetten M.S.M."/>
            <person name="Mascher T."/>
            <person name="Medema M.H."/>
            <person name="Devos D.P."/>
            <person name="Kaster A.-K."/>
            <person name="Ovreas L."/>
            <person name="Rohde M."/>
            <person name="Galperin M.Y."/>
            <person name="Jogler C."/>
        </authorList>
    </citation>
    <scope>NUCLEOTIDE SEQUENCE [LARGE SCALE GENOMIC DNA]</scope>
    <source>
        <strain evidence="2 3">Pla144</strain>
    </source>
</reference>
<dbReference type="EMBL" id="SJPS01000001">
    <property type="protein sequence ID" value="TWU30422.1"/>
    <property type="molecule type" value="Genomic_DNA"/>
</dbReference>